<dbReference type="Proteomes" id="UP000284706">
    <property type="component" value="Unassembled WGS sequence"/>
</dbReference>
<dbReference type="InParanoid" id="A0A409VJU4"/>
<dbReference type="GO" id="GO:0005743">
    <property type="term" value="C:mitochondrial inner membrane"/>
    <property type="evidence" value="ECO:0007669"/>
    <property type="project" value="TreeGrafter"/>
</dbReference>
<reference evidence="2 3" key="1">
    <citation type="journal article" date="2018" name="Evol. Lett.">
        <title>Horizontal gene cluster transfer increased hallucinogenic mushroom diversity.</title>
        <authorList>
            <person name="Reynolds H.T."/>
            <person name="Vijayakumar V."/>
            <person name="Gluck-Thaler E."/>
            <person name="Korotkin H.B."/>
            <person name="Matheny P.B."/>
            <person name="Slot J.C."/>
        </authorList>
    </citation>
    <scope>NUCLEOTIDE SEQUENCE [LARGE SCALE GENOMIC DNA]</scope>
    <source>
        <strain evidence="2 3">SRW20</strain>
    </source>
</reference>
<feature type="compositionally biased region" description="Basic and acidic residues" evidence="1">
    <location>
        <begin position="40"/>
        <end position="51"/>
    </location>
</feature>
<name>A0A409VJU4_9AGAR</name>
<dbReference type="FunCoup" id="A0A409VJU4">
    <property type="interactions" value="32"/>
</dbReference>
<evidence type="ECO:0008006" key="4">
    <source>
        <dbReference type="Google" id="ProtNLM"/>
    </source>
</evidence>
<dbReference type="PANTHER" id="PTHR28106:SF1">
    <property type="entry name" value="MITOCHONDRIAL ATPASE COMPLEX SUBUNIT ATP10"/>
    <property type="match status" value="1"/>
</dbReference>
<dbReference type="EMBL" id="NHYE01005628">
    <property type="protein sequence ID" value="PPQ66525.1"/>
    <property type="molecule type" value="Genomic_DNA"/>
</dbReference>
<accession>A0A409VJU4</accession>
<organism evidence="2 3">
    <name type="scientific">Gymnopilus dilepis</name>
    <dbReference type="NCBI Taxonomy" id="231916"/>
    <lineage>
        <taxon>Eukaryota</taxon>
        <taxon>Fungi</taxon>
        <taxon>Dikarya</taxon>
        <taxon>Basidiomycota</taxon>
        <taxon>Agaricomycotina</taxon>
        <taxon>Agaricomycetes</taxon>
        <taxon>Agaricomycetidae</taxon>
        <taxon>Agaricales</taxon>
        <taxon>Agaricineae</taxon>
        <taxon>Hymenogastraceae</taxon>
        <taxon>Gymnopilus</taxon>
    </lineage>
</organism>
<proteinExistence type="predicted"/>
<sequence>MLKSSAWKLRSCVSTRATCLLYRNIHVSSILCAADTQSIPKKDEAPSDPKDAPLQPLKRPLGVRQRPTTVDRPAMEKIKDYLQTENLEAQRRHLVKEATKGYFHDLNMTRRHGGKTWMAPKVLIREDKALYLPNLTGKSIDNGTRKNTTEMCFGRISVLAILGTQISEAHAKSFTYSTNLRYSSHPLYQYIQINVQENLLKALLVKLYARSLWTLIPPEQRPNYLISSQNLEYLRDPMGMTNSKVGYVYLIDENLRIRWAGSAEATQEEAQSLESCTGVLLKRLSEKQAEKGVEATNNASVKATEKAQAPPATPS</sequence>
<feature type="region of interest" description="Disordered" evidence="1">
    <location>
        <begin position="288"/>
        <end position="315"/>
    </location>
</feature>
<evidence type="ECO:0000313" key="3">
    <source>
        <dbReference type="Proteomes" id="UP000284706"/>
    </source>
</evidence>
<dbReference type="Pfam" id="PF05176">
    <property type="entry name" value="ATP-synt_10"/>
    <property type="match status" value="1"/>
</dbReference>
<dbReference type="InterPro" id="IPR007849">
    <property type="entry name" value="ATP10"/>
</dbReference>
<dbReference type="PANTHER" id="PTHR28106">
    <property type="entry name" value="MITOCHONDRIAL ATPASE COMPLEX SUBUNIT ATP10"/>
    <property type="match status" value="1"/>
</dbReference>
<comment type="caution">
    <text evidence="2">The sequence shown here is derived from an EMBL/GenBank/DDBJ whole genome shotgun (WGS) entry which is preliminary data.</text>
</comment>
<keyword evidence="3" id="KW-1185">Reference proteome</keyword>
<gene>
    <name evidence="2" type="ORF">CVT26_009498</name>
</gene>
<feature type="region of interest" description="Disordered" evidence="1">
    <location>
        <begin position="39"/>
        <end position="59"/>
    </location>
</feature>
<dbReference type="GO" id="GO:0033615">
    <property type="term" value="P:mitochondrial proton-transporting ATP synthase complex assembly"/>
    <property type="evidence" value="ECO:0007669"/>
    <property type="project" value="TreeGrafter"/>
</dbReference>
<evidence type="ECO:0000256" key="1">
    <source>
        <dbReference type="SAM" id="MobiDB-lite"/>
    </source>
</evidence>
<dbReference type="AlphaFoldDB" id="A0A409VJU4"/>
<dbReference type="OrthoDB" id="17089at2759"/>
<protein>
    <recommendedName>
        <fullName evidence="4">Mitochondrial ATPase complex subunit ATP10</fullName>
    </recommendedName>
</protein>
<dbReference type="STRING" id="231916.A0A409VJU4"/>
<evidence type="ECO:0000313" key="2">
    <source>
        <dbReference type="EMBL" id="PPQ66525.1"/>
    </source>
</evidence>